<dbReference type="Proteomes" id="UP001321760">
    <property type="component" value="Unassembled WGS sequence"/>
</dbReference>
<feature type="chain" id="PRO_5043664648" evidence="2">
    <location>
        <begin position="28"/>
        <end position="326"/>
    </location>
</feature>
<evidence type="ECO:0000313" key="3">
    <source>
        <dbReference type="EMBL" id="KAK4453983.1"/>
    </source>
</evidence>
<keyword evidence="2" id="KW-0732">Signal</keyword>
<reference evidence="3" key="1">
    <citation type="journal article" date="2023" name="Mol. Phylogenet. Evol.">
        <title>Genome-scale phylogeny and comparative genomics of the fungal order Sordariales.</title>
        <authorList>
            <person name="Hensen N."/>
            <person name="Bonometti L."/>
            <person name="Westerberg I."/>
            <person name="Brannstrom I.O."/>
            <person name="Guillou S."/>
            <person name="Cros-Aarteil S."/>
            <person name="Calhoun S."/>
            <person name="Haridas S."/>
            <person name="Kuo A."/>
            <person name="Mondo S."/>
            <person name="Pangilinan J."/>
            <person name="Riley R."/>
            <person name="LaButti K."/>
            <person name="Andreopoulos B."/>
            <person name="Lipzen A."/>
            <person name="Chen C."/>
            <person name="Yan M."/>
            <person name="Daum C."/>
            <person name="Ng V."/>
            <person name="Clum A."/>
            <person name="Steindorff A."/>
            <person name="Ohm R.A."/>
            <person name="Martin F."/>
            <person name="Silar P."/>
            <person name="Natvig D.O."/>
            <person name="Lalanne C."/>
            <person name="Gautier V."/>
            <person name="Ament-Velasquez S.L."/>
            <person name="Kruys A."/>
            <person name="Hutchinson M.I."/>
            <person name="Powell A.J."/>
            <person name="Barry K."/>
            <person name="Miller A.N."/>
            <person name="Grigoriev I.V."/>
            <person name="Debuchy R."/>
            <person name="Gladieux P."/>
            <person name="Hiltunen Thoren M."/>
            <person name="Johannesson H."/>
        </authorList>
    </citation>
    <scope>NUCLEOTIDE SEQUENCE</scope>
    <source>
        <strain evidence="3">PSN243</strain>
    </source>
</reference>
<feature type="compositionally biased region" description="Basic residues" evidence="1">
    <location>
        <begin position="94"/>
        <end position="105"/>
    </location>
</feature>
<gene>
    <name evidence="3" type="ORF">QBC34DRAFT_421594</name>
</gene>
<reference evidence="3" key="2">
    <citation type="submission" date="2023-05" db="EMBL/GenBank/DDBJ databases">
        <authorList>
            <consortium name="Lawrence Berkeley National Laboratory"/>
            <person name="Steindorff A."/>
            <person name="Hensen N."/>
            <person name="Bonometti L."/>
            <person name="Westerberg I."/>
            <person name="Brannstrom I.O."/>
            <person name="Guillou S."/>
            <person name="Cros-Aarteil S."/>
            <person name="Calhoun S."/>
            <person name="Haridas S."/>
            <person name="Kuo A."/>
            <person name="Mondo S."/>
            <person name="Pangilinan J."/>
            <person name="Riley R."/>
            <person name="Labutti K."/>
            <person name="Andreopoulos B."/>
            <person name="Lipzen A."/>
            <person name="Chen C."/>
            <person name="Yanf M."/>
            <person name="Daum C."/>
            <person name="Ng V."/>
            <person name="Clum A."/>
            <person name="Ohm R."/>
            <person name="Martin F."/>
            <person name="Silar P."/>
            <person name="Natvig D."/>
            <person name="Lalanne C."/>
            <person name="Gautier V."/>
            <person name="Ament-Velasquez S.L."/>
            <person name="Kruys A."/>
            <person name="Hutchinson M.I."/>
            <person name="Powell A.J."/>
            <person name="Barry K."/>
            <person name="Miller A.N."/>
            <person name="Grigoriev I.V."/>
            <person name="Debuchy R."/>
            <person name="Gladieux P."/>
            <person name="Thoren M.H."/>
            <person name="Johannesson H."/>
        </authorList>
    </citation>
    <scope>NUCLEOTIDE SEQUENCE</scope>
    <source>
        <strain evidence="3">PSN243</strain>
    </source>
</reference>
<proteinExistence type="predicted"/>
<keyword evidence="4" id="KW-1185">Reference proteome</keyword>
<evidence type="ECO:0000313" key="4">
    <source>
        <dbReference type="Proteomes" id="UP001321760"/>
    </source>
</evidence>
<feature type="region of interest" description="Disordered" evidence="1">
    <location>
        <begin position="59"/>
        <end position="141"/>
    </location>
</feature>
<feature type="compositionally biased region" description="Gly residues" evidence="1">
    <location>
        <begin position="65"/>
        <end position="89"/>
    </location>
</feature>
<feature type="signal peptide" evidence="2">
    <location>
        <begin position="1"/>
        <end position="27"/>
    </location>
</feature>
<accession>A0AAV9GZ45</accession>
<sequence>MPILMVDQLIKNITVCLFQLLVSMAYSDWHDTARKRTLVLTTMPTQTFHMTVGGPGGFSWSWSSSGGGGGSGGAGGWGGGGGRGGGGHYGPSRSAKRRKARKAAKRREQAAAEAATAGGGGVKEEKIEEEEEEKVVVKKEEEEEEKPALAVVIKKEKEQAGMGAASAANQESPPLATSRTKAFGEQGAANTGRLAMLAKQAAARRRRRAWVTAERFLRVGWKEVSADARCGSSTSSKTLSRCDEALGASFRILEDAWRALVISNEALNVSVEGLSGSWNASTTRKETRVHVIRPCQQHLEGHINNKKGVMRSRATLADSPMAVTCN</sequence>
<comment type="caution">
    <text evidence="3">The sequence shown here is derived from an EMBL/GenBank/DDBJ whole genome shotgun (WGS) entry which is preliminary data.</text>
</comment>
<organism evidence="3 4">
    <name type="scientific">Podospora aff. communis PSN243</name>
    <dbReference type="NCBI Taxonomy" id="3040156"/>
    <lineage>
        <taxon>Eukaryota</taxon>
        <taxon>Fungi</taxon>
        <taxon>Dikarya</taxon>
        <taxon>Ascomycota</taxon>
        <taxon>Pezizomycotina</taxon>
        <taxon>Sordariomycetes</taxon>
        <taxon>Sordariomycetidae</taxon>
        <taxon>Sordariales</taxon>
        <taxon>Podosporaceae</taxon>
        <taxon>Podospora</taxon>
    </lineage>
</organism>
<evidence type="ECO:0000256" key="1">
    <source>
        <dbReference type="SAM" id="MobiDB-lite"/>
    </source>
</evidence>
<name>A0AAV9GZ45_9PEZI</name>
<protein>
    <submittedName>
        <fullName evidence="3">Uncharacterized protein</fullName>
    </submittedName>
</protein>
<dbReference type="EMBL" id="MU865918">
    <property type="protein sequence ID" value="KAK4453983.1"/>
    <property type="molecule type" value="Genomic_DNA"/>
</dbReference>
<dbReference type="AlphaFoldDB" id="A0AAV9GZ45"/>
<evidence type="ECO:0000256" key="2">
    <source>
        <dbReference type="SAM" id="SignalP"/>
    </source>
</evidence>